<name>A0AAV1UV13_9STRA</name>
<dbReference type="Gene3D" id="3.30.530.20">
    <property type="match status" value="1"/>
</dbReference>
<dbReference type="PANTHER" id="PTHR13510">
    <property type="entry name" value="FYVE-FINGER-CONTAINING RAB5 EFFECTOR PROTEIN RABENOSYN-5-RELATED"/>
    <property type="match status" value="1"/>
</dbReference>
<organism evidence="1 2">
    <name type="scientific">Peronospora matthiolae</name>
    <dbReference type="NCBI Taxonomy" id="2874970"/>
    <lineage>
        <taxon>Eukaryota</taxon>
        <taxon>Sar</taxon>
        <taxon>Stramenopiles</taxon>
        <taxon>Oomycota</taxon>
        <taxon>Peronosporomycetes</taxon>
        <taxon>Peronosporales</taxon>
        <taxon>Peronosporaceae</taxon>
        <taxon>Peronospora</taxon>
    </lineage>
</organism>
<accession>A0AAV1UV13</accession>
<dbReference type="EMBL" id="CAKLBY020000227">
    <property type="protein sequence ID" value="CAK7937522.1"/>
    <property type="molecule type" value="Genomic_DNA"/>
</dbReference>
<reference evidence="1" key="1">
    <citation type="submission" date="2024-01" db="EMBL/GenBank/DDBJ databases">
        <authorList>
            <person name="Webb A."/>
        </authorList>
    </citation>
    <scope>NUCLEOTIDE SEQUENCE</scope>
    <source>
        <strain evidence="1">Pm1</strain>
    </source>
</reference>
<proteinExistence type="predicted"/>
<gene>
    <name evidence="1" type="ORF">PM001_LOCUS22672</name>
</gene>
<dbReference type="InterPro" id="IPR052727">
    <property type="entry name" value="Rab4/Rab5_effector"/>
</dbReference>
<protein>
    <recommendedName>
        <fullName evidence="3">FYVE-type domain-containing protein</fullName>
    </recommendedName>
</protein>
<dbReference type="PANTHER" id="PTHR13510:SF44">
    <property type="entry name" value="RABENOSYN-5"/>
    <property type="match status" value="1"/>
</dbReference>
<evidence type="ECO:0000313" key="2">
    <source>
        <dbReference type="Proteomes" id="UP001162060"/>
    </source>
</evidence>
<evidence type="ECO:0000313" key="1">
    <source>
        <dbReference type="EMBL" id="CAK7937522.1"/>
    </source>
</evidence>
<dbReference type="InterPro" id="IPR023393">
    <property type="entry name" value="START-like_dom_sf"/>
</dbReference>
<comment type="caution">
    <text evidence="1">The sequence shown here is derived from an EMBL/GenBank/DDBJ whole genome shotgun (WGS) entry which is preliminary data.</text>
</comment>
<dbReference type="Proteomes" id="UP001162060">
    <property type="component" value="Unassembled WGS sequence"/>
</dbReference>
<dbReference type="AlphaFoldDB" id="A0AAV1UV13"/>
<evidence type="ECO:0008006" key="3">
    <source>
        <dbReference type="Google" id="ProtNLM"/>
    </source>
</evidence>
<sequence length="397" mass="44620">MGGSKRFVMNPFPSMDLSSGDKLHLKMTATAFLVEAMHAYETYLKVDERRVDESRWRLLKTRENLKLYLEREVLTTTGGNRSMMNEASEQAGTPVSLCVGTMQGNLDDVVFGTVSTTSEDMCHNSTYVDDLTGAAILATVLEPTTEEPLQTLALKWQELNLPMHSSKRDFVFMEGTGFTHLANGERVGYRLMYSIGFPQTPELPDRVRATVNVFFLYRQKHDKCVEMFASGVVANGSSVEAFLVTPSAMKFFTCLKFAHCGEMKKLTWLMQYRYTFNKQQDTAYVDEGECVNCSIPISSRLFGKFGRSRDSCKLCHRLVCGTCCVKKRLNCVTLAMTFEERKTAFCPSCIKEAFELDPAEAARAQVAGNNLHTLRNFAVHSATDYSFARSSNSERTV</sequence>